<feature type="domain" description="NADH:flavin oxidoreductase/NADH oxidase N-terminal" evidence="6">
    <location>
        <begin position="62"/>
        <end position="405"/>
    </location>
</feature>
<name>A0A9P6FTA5_9FUNG</name>
<evidence type="ECO:0000256" key="2">
    <source>
        <dbReference type="ARBA" id="ARBA00022630"/>
    </source>
</evidence>
<comment type="caution">
    <text evidence="7">The sequence shown here is derived from an EMBL/GenBank/DDBJ whole genome shotgun (WGS) entry which is preliminary data.</text>
</comment>
<dbReference type="CDD" id="cd02932">
    <property type="entry name" value="OYE_YqiM_FMN"/>
    <property type="match status" value="1"/>
</dbReference>
<dbReference type="SUPFAM" id="SSF51395">
    <property type="entry name" value="FMN-linked oxidoreductases"/>
    <property type="match status" value="1"/>
</dbReference>
<reference evidence="7" key="1">
    <citation type="journal article" date="2020" name="Fungal Divers.">
        <title>Resolving the Mortierellaceae phylogeny through synthesis of multi-gene phylogenetics and phylogenomics.</title>
        <authorList>
            <person name="Vandepol N."/>
            <person name="Liber J."/>
            <person name="Desiro A."/>
            <person name="Na H."/>
            <person name="Kennedy M."/>
            <person name="Barry K."/>
            <person name="Grigoriev I.V."/>
            <person name="Miller A.N."/>
            <person name="O'Donnell K."/>
            <person name="Stajich J.E."/>
            <person name="Bonito G."/>
        </authorList>
    </citation>
    <scope>NUCLEOTIDE SEQUENCE</scope>
    <source>
        <strain evidence="7">KOD1015</strain>
    </source>
</reference>
<proteinExistence type="predicted"/>
<evidence type="ECO:0000313" key="8">
    <source>
        <dbReference type="Proteomes" id="UP000780801"/>
    </source>
</evidence>
<evidence type="ECO:0000256" key="1">
    <source>
        <dbReference type="ARBA" id="ARBA00001917"/>
    </source>
</evidence>
<keyword evidence="3" id="KW-0288">FMN</keyword>
<evidence type="ECO:0000259" key="6">
    <source>
        <dbReference type="Pfam" id="PF00724"/>
    </source>
</evidence>
<dbReference type="InterPro" id="IPR013785">
    <property type="entry name" value="Aldolase_TIM"/>
</dbReference>
<comment type="cofactor">
    <cofactor evidence="1">
        <name>FMN</name>
        <dbReference type="ChEBI" id="CHEBI:58210"/>
    </cofactor>
</comment>
<dbReference type="PANTHER" id="PTHR43303:SF4">
    <property type="entry name" value="NADPH DEHYDROGENASE C23G7.10C-RELATED"/>
    <property type="match status" value="1"/>
</dbReference>
<evidence type="ECO:0000313" key="7">
    <source>
        <dbReference type="EMBL" id="KAF9581272.1"/>
    </source>
</evidence>
<evidence type="ECO:0000256" key="3">
    <source>
        <dbReference type="ARBA" id="ARBA00022643"/>
    </source>
</evidence>
<keyword evidence="2" id="KW-0285">Flavoprotein</keyword>
<dbReference type="InterPro" id="IPR044152">
    <property type="entry name" value="YqjM-like"/>
</dbReference>
<evidence type="ECO:0000256" key="5">
    <source>
        <dbReference type="ARBA" id="ARBA00023002"/>
    </source>
</evidence>
<gene>
    <name evidence="7" type="ORF">BGW38_001764</name>
</gene>
<keyword evidence="4" id="KW-0521">NADP</keyword>
<dbReference type="EMBL" id="JAABOA010001578">
    <property type="protein sequence ID" value="KAF9581272.1"/>
    <property type="molecule type" value="Genomic_DNA"/>
</dbReference>
<accession>A0A9P6FTA5</accession>
<dbReference type="GO" id="GO:0050661">
    <property type="term" value="F:NADP binding"/>
    <property type="evidence" value="ECO:0007669"/>
    <property type="project" value="InterPro"/>
</dbReference>
<dbReference type="Gene3D" id="3.20.20.70">
    <property type="entry name" value="Aldolase class I"/>
    <property type="match status" value="1"/>
</dbReference>
<organism evidence="7 8">
    <name type="scientific">Lunasporangiospora selenospora</name>
    <dbReference type="NCBI Taxonomy" id="979761"/>
    <lineage>
        <taxon>Eukaryota</taxon>
        <taxon>Fungi</taxon>
        <taxon>Fungi incertae sedis</taxon>
        <taxon>Mucoromycota</taxon>
        <taxon>Mortierellomycotina</taxon>
        <taxon>Mortierellomycetes</taxon>
        <taxon>Mortierellales</taxon>
        <taxon>Mortierellaceae</taxon>
        <taxon>Lunasporangiospora</taxon>
    </lineage>
</organism>
<dbReference type="PANTHER" id="PTHR43303">
    <property type="entry name" value="NADPH DEHYDROGENASE C23G7.10C-RELATED"/>
    <property type="match status" value="1"/>
</dbReference>
<dbReference type="InterPro" id="IPR001155">
    <property type="entry name" value="OxRdtase_FMN_N"/>
</dbReference>
<dbReference type="GO" id="GO:0010181">
    <property type="term" value="F:FMN binding"/>
    <property type="evidence" value="ECO:0007669"/>
    <property type="project" value="InterPro"/>
</dbReference>
<dbReference type="GO" id="GO:0003959">
    <property type="term" value="F:NADPH dehydrogenase activity"/>
    <property type="evidence" value="ECO:0007669"/>
    <property type="project" value="InterPro"/>
</dbReference>
<keyword evidence="8" id="KW-1185">Reference proteome</keyword>
<feature type="non-terminal residue" evidence="7">
    <location>
        <position position="1"/>
    </location>
</feature>
<sequence length="419" mass="46313">MPSFESADIQVKDAIKSPSDAVNQVRPYISEEHFHLEQASIPGSYLGPLDASLPNADKIPLLFQPYTIKDLTMPNRIVVAPMCTYSSKGGFLNNFHLAHYTSYAMHGAGLITIEATGIMPNGRITPGCIGLWSDEHIHKLKEVVDTIHEYRSKVSIQLAHSGRKSSDKAYYSTHEESEHWRDNVVGPSGGADLRWDETLNVPRELSIEEIQEVVKAWGQATARAVKAGVDAVEIHGAHGYLIHSFLSPISNKRTDRYGGSLENRARLLLEVIREVRANLPEDKPLFLRVSASDMVETVVDEPSWDIDQTVQVAKWAKEAGLDVLHVSSGGNSSKQKIVPVHGYQVPFAEKVKKEVPGLQVIAVGIITTGKQAEEILEKEKADLIAIGRAYLQRPTFAIEAARDLNVKAAVAMQYTYGRY</sequence>
<protein>
    <recommendedName>
        <fullName evidence="6">NADH:flavin oxidoreductase/NADH oxidase N-terminal domain-containing protein</fullName>
    </recommendedName>
</protein>
<dbReference type="OrthoDB" id="72788at2759"/>
<keyword evidence="5" id="KW-0560">Oxidoreductase</keyword>
<dbReference type="Pfam" id="PF00724">
    <property type="entry name" value="Oxidored_FMN"/>
    <property type="match status" value="1"/>
</dbReference>
<evidence type="ECO:0000256" key="4">
    <source>
        <dbReference type="ARBA" id="ARBA00022857"/>
    </source>
</evidence>
<dbReference type="Proteomes" id="UP000780801">
    <property type="component" value="Unassembled WGS sequence"/>
</dbReference>
<dbReference type="AlphaFoldDB" id="A0A9P6FTA5"/>